<evidence type="ECO:0000256" key="1">
    <source>
        <dbReference type="ARBA" id="ARBA00008535"/>
    </source>
</evidence>
<evidence type="ECO:0000256" key="3">
    <source>
        <dbReference type="ARBA" id="ARBA00023134"/>
    </source>
</evidence>
<organism evidence="5 6">
    <name type="scientific">Tegillarca granosa</name>
    <name type="common">Malaysian cockle</name>
    <name type="synonym">Anadara granosa</name>
    <dbReference type="NCBI Taxonomy" id="220873"/>
    <lineage>
        <taxon>Eukaryota</taxon>
        <taxon>Metazoa</taxon>
        <taxon>Spiralia</taxon>
        <taxon>Lophotrochozoa</taxon>
        <taxon>Mollusca</taxon>
        <taxon>Bivalvia</taxon>
        <taxon>Autobranchia</taxon>
        <taxon>Pteriomorphia</taxon>
        <taxon>Arcoida</taxon>
        <taxon>Arcoidea</taxon>
        <taxon>Arcidae</taxon>
        <taxon>Tegillarca</taxon>
    </lineage>
</organism>
<accession>A0ABQ9F4L6</accession>
<dbReference type="Gene3D" id="3.40.50.300">
    <property type="entry name" value="P-loop containing nucleotide triphosphate hydrolases"/>
    <property type="match status" value="1"/>
</dbReference>
<dbReference type="InterPro" id="IPR045058">
    <property type="entry name" value="GIMA/IAN/Toc"/>
</dbReference>
<dbReference type="PANTHER" id="PTHR10903">
    <property type="entry name" value="GTPASE, IMAP FAMILY MEMBER-RELATED"/>
    <property type="match status" value="1"/>
</dbReference>
<feature type="domain" description="AIG1-type G" evidence="4">
    <location>
        <begin position="1"/>
        <end position="152"/>
    </location>
</feature>
<gene>
    <name evidence="5" type="ORF">KUTeg_009692</name>
</gene>
<sequence>MKFAVFSVDIYLTTVFFFKSKPITTSGESVTEKCRVEQANRVGLAITVVDTPGLFDKRSTNATVANKIVKCTEMILPGPHAVILVIRVGRFTQEEQDTVKHFADHFGEEVFRYIIVLFTRRDDLEAEGVTMEEFIEKSTNELQTILSKCGDR</sequence>
<keyword evidence="2" id="KW-0547">Nucleotide-binding</keyword>
<comment type="caution">
    <text evidence="5">The sequence shown here is derived from an EMBL/GenBank/DDBJ whole genome shotgun (WGS) entry which is preliminary data.</text>
</comment>
<dbReference type="Pfam" id="PF04548">
    <property type="entry name" value="AIG1"/>
    <property type="match status" value="1"/>
</dbReference>
<dbReference type="PANTHER" id="PTHR10903:SF170">
    <property type="entry name" value="GTPASE IMAP FAMILY MEMBER 7"/>
    <property type="match status" value="1"/>
</dbReference>
<evidence type="ECO:0000259" key="4">
    <source>
        <dbReference type="PROSITE" id="PS51720"/>
    </source>
</evidence>
<protein>
    <recommendedName>
        <fullName evidence="4">AIG1-type G domain-containing protein</fullName>
    </recommendedName>
</protein>
<keyword evidence="6" id="KW-1185">Reference proteome</keyword>
<comment type="similarity">
    <text evidence="1">Belongs to the TRAFAC class TrmE-Era-EngA-EngB-Septin-like GTPase superfamily. AIG1/Toc34/Toc159-like paraseptin GTPase family. IAN subfamily.</text>
</comment>
<dbReference type="InterPro" id="IPR006703">
    <property type="entry name" value="G_AIG1"/>
</dbReference>
<dbReference type="InterPro" id="IPR027417">
    <property type="entry name" value="P-loop_NTPase"/>
</dbReference>
<evidence type="ECO:0000256" key="2">
    <source>
        <dbReference type="ARBA" id="ARBA00022741"/>
    </source>
</evidence>
<keyword evidence="3" id="KW-0342">GTP-binding</keyword>
<dbReference type="Proteomes" id="UP001217089">
    <property type="component" value="Unassembled WGS sequence"/>
</dbReference>
<name>A0ABQ9F4L6_TEGGR</name>
<dbReference type="EMBL" id="JARBDR010000440">
    <property type="protein sequence ID" value="KAJ8312319.1"/>
    <property type="molecule type" value="Genomic_DNA"/>
</dbReference>
<dbReference type="SUPFAM" id="SSF52540">
    <property type="entry name" value="P-loop containing nucleoside triphosphate hydrolases"/>
    <property type="match status" value="1"/>
</dbReference>
<evidence type="ECO:0000313" key="6">
    <source>
        <dbReference type="Proteomes" id="UP001217089"/>
    </source>
</evidence>
<dbReference type="PROSITE" id="PS51720">
    <property type="entry name" value="G_AIG1"/>
    <property type="match status" value="1"/>
</dbReference>
<evidence type="ECO:0000313" key="5">
    <source>
        <dbReference type="EMBL" id="KAJ8312319.1"/>
    </source>
</evidence>
<reference evidence="5 6" key="1">
    <citation type="submission" date="2022-12" db="EMBL/GenBank/DDBJ databases">
        <title>Chromosome-level genome of Tegillarca granosa.</title>
        <authorList>
            <person name="Kim J."/>
        </authorList>
    </citation>
    <scope>NUCLEOTIDE SEQUENCE [LARGE SCALE GENOMIC DNA]</scope>
    <source>
        <strain evidence="5">Teg-2019</strain>
        <tissue evidence="5">Adductor muscle</tissue>
    </source>
</reference>
<proteinExistence type="inferred from homology"/>